<dbReference type="InterPro" id="IPR052034">
    <property type="entry name" value="NasD-like"/>
</dbReference>
<evidence type="ECO:0000259" key="15">
    <source>
        <dbReference type="Pfam" id="PF18267"/>
    </source>
</evidence>
<dbReference type="EMBL" id="BAABFX010000050">
    <property type="protein sequence ID" value="GAA4403308.1"/>
    <property type="molecule type" value="Genomic_DNA"/>
</dbReference>
<evidence type="ECO:0000256" key="2">
    <source>
        <dbReference type="ARBA" id="ARBA00001966"/>
    </source>
</evidence>
<evidence type="ECO:0000256" key="3">
    <source>
        <dbReference type="ARBA" id="ARBA00001974"/>
    </source>
</evidence>
<feature type="domain" description="BFD-like [2Fe-2S]-binding" evidence="13">
    <location>
        <begin position="426"/>
        <end position="473"/>
    </location>
</feature>
<keyword evidence="7" id="KW-0285">Flavoprotein</keyword>
<organism evidence="16 17">
    <name type="scientific">Ornithinibacter aureus</name>
    <dbReference type="NCBI Taxonomy" id="622664"/>
    <lineage>
        <taxon>Bacteria</taxon>
        <taxon>Bacillati</taxon>
        <taxon>Actinomycetota</taxon>
        <taxon>Actinomycetes</taxon>
        <taxon>Micrococcales</taxon>
        <taxon>Intrasporangiaceae</taxon>
        <taxon>Ornithinibacter</taxon>
    </lineage>
</organism>
<dbReference type="SUPFAM" id="SSF51905">
    <property type="entry name" value="FAD/NAD(P)-binding domain"/>
    <property type="match status" value="2"/>
</dbReference>
<comment type="cofactor">
    <cofactor evidence="1">
        <name>siroheme</name>
        <dbReference type="ChEBI" id="CHEBI:60052"/>
    </cofactor>
</comment>
<keyword evidence="11" id="KW-0408">Iron</keyword>
<dbReference type="Gene3D" id="1.10.10.1100">
    <property type="entry name" value="BFD-like [2Fe-2S]-binding domain"/>
    <property type="match status" value="1"/>
</dbReference>
<evidence type="ECO:0000256" key="7">
    <source>
        <dbReference type="ARBA" id="ARBA00022630"/>
    </source>
</evidence>
<evidence type="ECO:0000259" key="13">
    <source>
        <dbReference type="Pfam" id="PF04324"/>
    </source>
</evidence>
<accession>A0ABP8KBA8</accession>
<evidence type="ECO:0000259" key="14">
    <source>
        <dbReference type="Pfam" id="PF07992"/>
    </source>
</evidence>
<evidence type="ECO:0000256" key="6">
    <source>
        <dbReference type="ARBA" id="ARBA00022617"/>
    </source>
</evidence>
<dbReference type="InterPro" id="IPR016156">
    <property type="entry name" value="FAD/NAD-linked_Rdtase_dimer_sf"/>
</dbReference>
<protein>
    <submittedName>
        <fullName evidence="16">FAD-dependent oxidoreductase</fullName>
    </submittedName>
</protein>
<dbReference type="Gene3D" id="3.30.390.30">
    <property type="match status" value="1"/>
</dbReference>
<dbReference type="InterPro" id="IPR036188">
    <property type="entry name" value="FAD/NAD-bd_sf"/>
</dbReference>
<evidence type="ECO:0000313" key="17">
    <source>
        <dbReference type="Proteomes" id="UP001500390"/>
    </source>
</evidence>
<reference evidence="17" key="1">
    <citation type="journal article" date="2019" name="Int. J. Syst. Evol. Microbiol.">
        <title>The Global Catalogue of Microorganisms (GCM) 10K type strain sequencing project: providing services to taxonomists for standard genome sequencing and annotation.</title>
        <authorList>
            <consortium name="The Broad Institute Genomics Platform"/>
            <consortium name="The Broad Institute Genome Sequencing Center for Infectious Disease"/>
            <person name="Wu L."/>
            <person name="Ma J."/>
        </authorList>
    </citation>
    <scope>NUCLEOTIDE SEQUENCE [LARGE SCALE GENOMIC DNA]</scope>
    <source>
        <strain evidence="17">JCM 17738</strain>
    </source>
</reference>
<keyword evidence="12" id="KW-0411">Iron-sulfur</keyword>
<dbReference type="InterPro" id="IPR041854">
    <property type="entry name" value="BFD-like_2Fe2S-bd_dom_sf"/>
</dbReference>
<comment type="pathway">
    <text evidence="4">Nitrogen metabolism; nitrate reduction (assimilation).</text>
</comment>
<dbReference type="Gene3D" id="3.50.50.60">
    <property type="entry name" value="FAD/NAD(P)-binding domain"/>
    <property type="match status" value="2"/>
</dbReference>
<dbReference type="InterPro" id="IPR023753">
    <property type="entry name" value="FAD/NAD-binding_dom"/>
</dbReference>
<feature type="domain" description="FAD/NAD(P)-binding" evidence="14">
    <location>
        <begin position="3"/>
        <end position="284"/>
    </location>
</feature>
<dbReference type="InterPro" id="IPR007419">
    <property type="entry name" value="BFD-like_2Fe2S-bd_dom"/>
</dbReference>
<evidence type="ECO:0000256" key="12">
    <source>
        <dbReference type="ARBA" id="ARBA00023014"/>
    </source>
</evidence>
<dbReference type="Pfam" id="PF04324">
    <property type="entry name" value="Fer2_BFD"/>
    <property type="match status" value="1"/>
</dbReference>
<dbReference type="Pfam" id="PF18267">
    <property type="entry name" value="Rubredoxin_C"/>
    <property type="match status" value="1"/>
</dbReference>
<comment type="similarity">
    <text evidence="5">Belongs to the nitrite and sulfite reductase 4Fe-4S domain family.</text>
</comment>
<dbReference type="PANTHER" id="PTHR43809">
    <property type="entry name" value="NITRITE REDUCTASE (NADH) LARGE SUBUNIT"/>
    <property type="match status" value="1"/>
</dbReference>
<dbReference type="InterPro" id="IPR041575">
    <property type="entry name" value="Rubredoxin_C"/>
</dbReference>
<dbReference type="PANTHER" id="PTHR43809:SF1">
    <property type="entry name" value="NITRITE REDUCTASE (NADH) LARGE SUBUNIT"/>
    <property type="match status" value="1"/>
</dbReference>
<keyword evidence="9" id="KW-0274">FAD</keyword>
<name>A0ABP8KBA8_9MICO</name>
<evidence type="ECO:0000256" key="9">
    <source>
        <dbReference type="ARBA" id="ARBA00022827"/>
    </source>
</evidence>
<feature type="domain" description="NADH-rubredoxin oxidoreductase C-terminal" evidence="15">
    <location>
        <begin position="322"/>
        <end position="385"/>
    </location>
</feature>
<evidence type="ECO:0000256" key="10">
    <source>
        <dbReference type="ARBA" id="ARBA00023002"/>
    </source>
</evidence>
<evidence type="ECO:0000256" key="4">
    <source>
        <dbReference type="ARBA" id="ARBA00005096"/>
    </source>
</evidence>
<evidence type="ECO:0000256" key="8">
    <source>
        <dbReference type="ARBA" id="ARBA00022723"/>
    </source>
</evidence>
<comment type="cofactor">
    <cofactor evidence="2">
        <name>[4Fe-4S] cluster</name>
        <dbReference type="ChEBI" id="CHEBI:49883"/>
    </cofactor>
</comment>
<evidence type="ECO:0000256" key="1">
    <source>
        <dbReference type="ARBA" id="ARBA00001929"/>
    </source>
</evidence>
<keyword evidence="10" id="KW-0560">Oxidoreductase</keyword>
<comment type="cofactor">
    <cofactor evidence="3">
        <name>FAD</name>
        <dbReference type="ChEBI" id="CHEBI:57692"/>
    </cofactor>
</comment>
<evidence type="ECO:0000256" key="5">
    <source>
        <dbReference type="ARBA" id="ARBA00010429"/>
    </source>
</evidence>
<keyword evidence="8" id="KW-0479">Metal-binding</keyword>
<dbReference type="Pfam" id="PF07992">
    <property type="entry name" value="Pyr_redox_2"/>
    <property type="match status" value="1"/>
</dbReference>
<dbReference type="RefSeq" id="WP_159898505.1">
    <property type="nucleotide sequence ID" value="NZ_BAABFX010000050.1"/>
</dbReference>
<dbReference type="PRINTS" id="PR00368">
    <property type="entry name" value="FADPNR"/>
</dbReference>
<keyword evidence="6" id="KW-0349">Heme</keyword>
<dbReference type="PRINTS" id="PR00411">
    <property type="entry name" value="PNDRDTASEI"/>
</dbReference>
<evidence type="ECO:0000256" key="11">
    <source>
        <dbReference type="ARBA" id="ARBA00023004"/>
    </source>
</evidence>
<keyword evidence="17" id="KW-1185">Reference proteome</keyword>
<sequence length="498" mass="51473">MRRVVVVGHGMVGARFVEELVEADPRVVVTVLGKEPLAAYNRVLLSSVVAGSKSPQVLGLAAPWHPRVEVLTGVTATRIDRERAVVVDDRGTSHGYDELVLATGSAARVPAIQGVAYDEGLVDGVFVLKDMADATGIVAAAESGRRAVVLGAGVLGIEVATGLAQRGLAVRVVHVAERLMERQLGWEASQVAVASLERLGITTHVGASVVGVRTRRGRLESVRFADGIEAATDLFVMCTGTVPESMLARRAGLSVDRGIVVGDDLTSPDDPHVHAIGDCAQPPGGASGLVAQGWQQASRLVARLTARSVTSAECATHDVVRVKASGMSMVSMGVCGDFDRDDPRYRVLSLKDPEHGRYVEVVVSAGALVGATCIGDADVATTLSALYTRSLPVPEDPALLLVRALAGGGPASAAKRPDELDDADRVCTCNSVTAGRIRDAVRGGCASVADVAAATRASTGCGDCASVVQALISSGTPTEIVTDSTTETGTKALVRSQP</sequence>
<gene>
    <name evidence="16" type="ORF">GCM10023153_33220</name>
</gene>
<comment type="caution">
    <text evidence="16">The sequence shown here is derived from an EMBL/GenBank/DDBJ whole genome shotgun (WGS) entry which is preliminary data.</text>
</comment>
<evidence type="ECO:0000313" key="16">
    <source>
        <dbReference type="EMBL" id="GAA4403308.1"/>
    </source>
</evidence>
<dbReference type="Proteomes" id="UP001500390">
    <property type="component" value="Unassembled WGS sequence"/>
</dbReference>
<proteinExistence type="inferred from homology"/>